<dbReference type="EMBL" id="CAJVPT010000795">
    <property type="protein sequence ID" value="CAG8450544.1"/>
    <property type="molecule type" value="Genomic_DNA"/>
</dbReference>
<evidence type="ECO:0000313" key="1">
    <source>
        <dbReference type="EMBL" id="CAG8450544.1"/>
    </source>
</evidence>
<evidence type="ECO:0000313" key="2">
    <source>
        <dbReference type="Proteomes" id="UP000789525"/>
    </source>
</evidence>
<gene>
    <name evidence="1" type="ORF">ACOLOM_LOCUS735</name>
</gene>
<keyword evidence="2" id="KW-1185">Reference proteome</keyword>
<comment type="caution">
    <text evidence="1">The sequence shown here is derived from an EMBL/GenBank/DDBJ whole genome shotgun (WGS) entry which is preliminary data.</text>
</comment>
<reference evidence="1" key="1">
    <citation type="submission" date="2021-06" db="EMBL/GenBank/DDBJ databases">
        <authorList>
            <person name="Kallberg Y."/>
            <person name="Tangrot J."/>
            <person name="Rosling A."/>
        </authorList>
    </citation>
    <scope>NUCLEOTIDE SEQUENCE</scope>
    <source>
        <strain evidence="1">CL356</strain>
    </source>
</reference>
<organism evidence="1 2">
    <name type="scientific">Acaulospora colombiana</name>
    <dbReference type="NCBI Taxonomy" id="27376"/>
    <lineage>
        <taxon>Eukaryota</taxon>
        <taxon>Fungi</taxon>
        <taxon>Fungi incertae sedis</taxon>
        <taxon>Mucoromycota</taxon>
        <taxon>Glomeromycotina</taxon>
        <taxon>Glomeromycetes</taxon>
        <taxon>Diversisporales</taxon>
        <taxon>Acaulosporaceae</taxon>
        <taxon>Acaulospora</taxon>
    </lineage>
</organism>
<proteinExistence type="predicted"/>
<sequence>MHGVSQKVIKEFRDDELHHLDIAIDHEAQKSPLYGPLSAIMHNGCKAAIWISTRI</sequence>
<name>A0ACA9K441_9GLOM</name>
<accession>A0ACA9K441</accession>
<dbReference type="Proteomes" id="UP000789525">
    <property type="component" value="Unassembled WGS sequence"/>
</dbReference>
<protein>
    <submittedName>
        <fullName evidence="1">16192_t:CDS:1</fullName>
    </submittedName>
</protein>